<keyword evidence="7" id="KW-1185">Reference proteome</keyword>
<dbReference type="Proteomes" id="UP001163687">
    <property type="component" value="Chromosome"/>
</dbReference>
<evidence type="ECO:0000256" key="1">
    <source>
        <dbReference type="ARBA" id="ARBA00009437"/>
    </source>
</evidence>
<keyword evidence="2" id="KW-0805">Transcription regulation</keyword>
<evidence type="ECO:0000256" key="2">
    <source>
        <dbReference type="ARBA" id="ARBA00023015"/>
    </source>
</evidence>
<evidence type="ECO:0000313" key="6">
    <source>
        <dbReference type="EMBL" id="BDG61585.1"/>
    </source>
</evidence>
<dbReference type="PRINTS" id="PR00039">
    <property type="entry name" value="HTHLYSR"/>
</dbReference>
<dbReference type="Pfam" id="PF03466">
    <property type="entry name" value="LysR_substrate"/>
    <property type="match status" value="1"/>
</dbReference>
<dbReference type="PROSITE" id="PS50931">
    <property type="entry name" value="HTH_LYSR"/>
    <property type="match status" value="1"/>
</dbReference>
<dbReference type="PANTHER" id="PTHR30126:SF40">
    <property type="entry name" value="HTH-TYPE TRANSCRIPTIONAL REGULATOR GLTR"/>
    <property type="match status" value="1"/>
</dbReference>
<dbReference type="GO" id="GO:0000976">
    <property type="term" value="F:transcription cis-regulatory region binding"/>
    <property type="evidence" value="ECO:0007669"/>
    <property type="project" value="TreeGrafter"/>
</dbReference>
<evidence type="ECO:0000313" key="7">
    <source>
        <dbReference type="Proteomes" id="UP001163687"/>
    </source>
</evidence>
<dbReference type="InterPro" id="IPR000847">
    <property type="entry name" value="LysR_HTH_N"/>
</dbReference>
<organism evidence="6 7">
    <name type="scientific">Caldinitratiruptor microaerophilus</name>
    <dbReference type="NCBI Taxonomy" id="671077"/>
    <lineage>
        <taxon>Bacteria</taxon>
        <taxon>Bacillati</taxon>
        <taxon>Bacillota</taxon>
        <taxon>Clostridia</taxon>
        <taxon>Eubacteriales</taxon>
        <taxon>Symbiobacteriaceae</taxon>
        <taxon>Caldinitratiruptor</taxon>
    </lineage>
</organism>
<dbReference type="AlphaFoldDB" id="A0AA35CPQ9"/>
<name>A0AA35CPQ9_9FIRM</name>
<dbReference type="CDD" id="cd05466">
    <property type="entry name" value="PBP2_LTTR_substrate"/>
    <property type="match status" value="1"/>
</dbReference>
<dbReference type="Gene3D" id="3.40.190.290">
    <property type="match status" value="1"/>
</dbReference>
<feature type="domain" description="HTH lysR-type" evidence="5">
    <location>
        <begin position="1"/>
        <end position="58"/>
    </location>
</feature>
<dbReference type="InterPro" id="IPR005119">
    <property type="entry name" value="LysR_subst-bd"/>
</dbReference>
<keyword evidence="4" id="KW-0804">Transcription</keyword>
<evidence type="ECO:0000256" key="3">
    <source>
        <dbReference type="ARBA" id="ARBA00023125"/>
    </source>
</evidence>
<dbReference type="Pfam" id="PF00126">
    <property type="entry name" value="HTH_1"/>
    <property type="match status" value="1"/>
</dbReference>
<dbReference type="GO" id="GO:0003700">
    <property type="term" value="F:DNA-binding transcription factor activity"/>
    <property type="evidence" value="ECO:0007669"/>
    <property type="project" value="InterPro"/>
</dbReference>
<reference evidence="6" key="1">
    <citation type="submission" date="2022-03" db="EMBL/GenBank/DDBJ databases">
        <title>Complete genome sequence of Caldinitratiruptor microaerophilus.</title>
        <authorList>
            <person name="Mukaiyama R."/>
            <person name="Nishiyama T."/>
            <person name="Ueda K."/>
        </authorList>
    </citation>
    <scope>NUCLEOTIDE SEQUENCE</scope>
    <source>
        <strain evidence="6">JCM 16183</strain>
    </source>
</reference>
<dbReference type="KEGG" id="cmic:caldi_26750"/>
<evidence type="ECO:0000256" key="4">
    <source>
        <dbReference type="ARBA" id="ARBA00023163"/>
    </source>
</evidence>
<dbReference type="InterPro" id="IPR036388">
    <property type="entry name" value="WH-like_DNA-bd_sf"/>
</dbReference>
<dbReference type="RefSeq" id="WP_264842220.1">
    <property type="nucleotide sequence ID" value="NZ_AP025628.1"/>
</dbReference>
<dbReference type="PANTHER" id="PTHR30126">
    <property type="entry name" value="HTH-TYPE TRANSCRIPTIONAL REGULATOR"/>
    <property type="match status" value="1"/>
</dbReference>
<dbReference type="InterPro" id="IPR036390">
    <property type="entry name" value="WH_DNA-bd_sf"/>
</dbReference>
<dbReference type="SUPFAM" id="SSF53850">
    <property type="entry name" value="Periplasmic binding protein-like II"/>
    <property type="match status" value="1"/>
</dbReference>
<sequence>MDVQELEAFWWIAQTGSFNRAAERLYLTQPSVTARIQSLEKELGQVLFERRPRGVRLTDAGRALLPHAERVLQAIRKARQAVSDLVSATGGTLAVGSALTTSTYILPEILARYKAAYPGVEIMVRTGRSQQIQQLVLDDTVQLGLVHAPVAPNPELLTVPLYAETIVTVAHPDHPLAGRGEITLEELAGEPFLTPDRSSGYWSVVEQFWASAGLVPHVTMELDSIEAAKRMVMHDLGITMLPRSCVEREIKLGQLAVLRVRDAEKLTRETVLIHRRGKVWSGLVRSFLGVLKDMYGVDIDLGAPAA</sequence>
<gene>
    <name evidence="6" type="ORF">caldi_26750</name>
</gene>
<accession>A0AA35CPQ9</accession>
<dbReference type="Gene3D" id="1.10.10.10">
    <property type="entry name" value="Winged helix-like DNA-binding domain superfamily/Winged helix DNA-binding domain"/>
    <property type="match status" value="1"/>
</dbReference>
<proteinExistence type="inferred from homology"/>
<evidence type="ECO:0000259" key="5">
    <source>
        <dbReference type="PROSITE" id="PS50931"/>
    </source>
</evidence>
<dbReference type="EMBL" id="AP025628">
    <property type="protein sequence ID" value="BDG61585.1"/>
    <property type="molecule type" value="Genomic_DNA"/>
</dbReference>
<keyword evidence="3" id="KW-0238">DNA-binding</keyword>
<protein>
    <submittedName>
        <fullName evidence="6">LysR family transcriptional regulator</fullName>
    </submittedName>
</protein>
<comment type="similarity">
    <text evidence="1">Belongs to the LysR transcriptional regulatory family.</text>
</comment>
<dbReference type="FunFam" id="1.10.10.10:FF:000001">
    <property type="entry name" value="LysR family transcriptional regulator"/>
    <property type="match status" value="1"/>
</dbReference>
<dbReference type="SUPFAM" id="SSF46785">
    <property type="entry name" value="Winged helix' DNA-binding domain"/>
    <property type="match status" value="1"/>
</dbReference>